<gene>
    <name evidence="1" type="ORF">GCT13_07605</name>
</gene>
<accession>A0A7X1N7I2</accession>
<evidence type="ECO:0000313" key="1">
    <source>
        <dbReference type="EMBL" id="MPW16805.1"/>
    </source>
</evidence>
<dbReference type="EMBL" id="WHNP01000005">
    <property type="protein sequence ID" value="MPW16805.1"/>
    <property type="molecule type" value="Genomic_DNA"/>
</dbReference>
<sequence>MSVLNSSKLFEAGVFLNFSDYHFFLEKLVDSVPINRFAPHILQRTLPGVFAAVVLNWATHQKGWGTSLDRSARKLADALGAEDGHARTAIRKQLLAALAVPPVLSRYFDERVLSGFQEKLESEVERALYRFQNLSASLAEADIGTALASIFQFGPMRSFRDIENQVRVLPAGPREAEVLAALGK</sequence>
<evidence type="ECO:0000313" key="2">
    <source>
        <dbReference type="Proteomes" id="UP000484381"/>
    </source>
</evidence>
<dbReference type="AlphaFoldDB" id="A0A7X1N7I2"/>
<protein>
    <submittedName>
        <fullName evidence="1">Uncharacterized protein</fullName>
    </submittedName>
</protein>
<comment type="caution">
    <text evidence="1">The sequence shown here is derived from an EMBL/GenBank/DDBJ whole genome shotgun (WGS) entry which is preliminary data.</text>
</comment>
<proteinExistence type="predicted"/>
<dbReference type="Proteomes" id="UP000484381">
    <property type="component" value="Unassembled WGS sequence"/>
</dbReference>
<organism evidence="1 2">
    <name type="scientific">Paraburkholderia franconis</name>
    <dbReference type="NCBI Taxonomy" id="2654983"/>
    <lineage>
        <taxon>Bacteria</taxon>
        <taxon>Pseudomonadati</taxon>
        <taxon>Pseudomonadota</taxon>
        <taxon>Betaproteobacteria</taxon>
        <taxon>Burkholderiales</taxon>
        <taxon>Burkholderiaceae</taxon>
        <taxon>Paraburkholderia</taxon>
    </lineage>
</organism>
<keyword evidence="2" id="KW-1185">Reference proteome</keyword>
<dbReference type="RefSeq" id="WP_152756537.1">
    <property type="nucleotide sequence ID" value="NZ_WHNP01000005.1"/>
</dbReference>
<name>A0A7X1N7I2_9BURK</name>
<reference evidence="1 2" key="1">
    <citation type="submission" date="2019-10" db="EMBL/GenBank/DDBJ databases">
        <title>Paraburkholderia sp. isolated from nodules of Mimosa pudica from Brazilian Atlantic Forest soils.</title>
        <authorList>
            <person name="Paulitsch F."/>
            <person name="Hungria M."/>
            <person name="Dall'Agnol R."/>
        </authorList>
    </citation>
    <scope>NUCLEOTIDE SEQUENCE [LARGE SCALE GENOMIC DNA]</scope>
    <source>
        <strain evidence="1 2">CNPSo 3157</strain>
    </source>
</reference>